<dbReference type="SUPFAM" id="SSF111369">
    <property type="entry name" value="HlyD-like secretion proteins"/>
    <property type="match status" value="1"/>
</dbReference>
<proteinExistence type="inferred from homology"/>
<dbReference type="NCBIfam" id="TIGR01730">
    <property type="entry name" value="RND_mfp"/>
    <property type="match status" value="1"/>
</dbReference>
<dbReference type="RefSeq" id="WP_035250297.1">
    <property type="nucleotide sequence ID" value="NZ_ARXU01000017.1"/>
</dbReference>
<comment type="similarity">
    <text evidence="2">Belongs to the membrane fusion protein (MFP) (TC 8.A.1) family.</text>
</comment>
<feature type="domain" description="Multidrug resistance protein MdtA-like C-terminal permuted SH3" evidence="9">
    <location>
        <begin position="303"/>
        <end position="365"/>
    </location>
</feature>
<feature type="domain" description="Multidrug resistance protein MdtA-like barrel-sandwich hybrid" evidence="7">
    <location>
        <begin position="63"/>
        <end position="204"/>
    </location>
</feature>
<protein>
    <submittedName>
        <fullName evidence="10">Multidrug/solvent RND membrane fusion protein</fullName>
    </submittedName>
</protein>
<feature type="signal peptide" evidence="5">
    <location>
        <begin position="1"/>
        <end position="24"/>
    </location>
</feature>
<reference evidence="10 11" key="1">
    <citation type="submission" date="2012-09" db="EMBL/GenBank/DDBJ databases">
        <title>Genome Sequence of alkane-degrading Bacterium Alcanivorax jadensis T9.</title>
        <authorList>
            <person name="Lai Q."/>
            <person name="Shao Z."/>
        </authorList>
    </citation>
    <scope>NUCLEOTIDE SEQUENCE [LARGE SCALE GENOMIC DNA]</scope>
    <source>
        <strain evidence="10 11">T9</strain>
    </source>
</reference>
<feature type="domain" description="Multidrug resistance protein MdtA-like alpha-helical hairpin" evidence="6">
    <location>
        <begin position="103"/>
        <end position="172"/>
    </location>
</feature>
<evidence type="ECO:0000259" key="6">
    <source>
        <dbReference type="Pfam" id="PF25876"/>
    </source>
</evidence>
<organism evidence="10 11">
    <name type="scientific">Alcanivorax jadensis T9</name>
    <dbReference type="NCBI Taxonomy" id="1177181"/>
    <lineage>
        <taxon>Bacteria</taxon>
        <taxon>Pseudomonadati</taxon>
        <taxon>Pseudomonadota</taxon>
        <taxon>Gammaproteobacteria</taxon>
        <taxon>Oceanospirillales</taxon>
        <taxon>Alcanivoracaceae</taxon>
        <taxon>Alcanivorax</taxon>
    </lineage>
</organism>
<dbReference type="Pfam" id="PF25944">
    <property type="entry name" value="Beta-barrel_RND"/>
    <property type="match status" value="1"/>
</dbReference>
<dbReference type="Gene3D" id="2.40.420.20">
    <property type="match status" value="1"/>
</dbReference>
<name>A0ABR4W8U1_9GAMM</name>
<dbReference type="Gene3D" id="2.40.50.100">
    <property type="match status" value="1"/>
</dbReference>
<dbReference type="InterPro" id="IPR058626">
    <property type="entry name" value="MdtA-like_b-barrel"/>
</dbReference>
<dbReference type="Pfam" id="PF25876">
    <property type="entry name" value="HH_MFP_RND"/>
    <property type="match status" value="1"/>
</dbReference>
<dbReference type="InterPro" id="IPR006143">
    <property type="entry name" value="RND_pump_MFP"/>
</dbReference>
<feature type="coiled-coil region" evidence="3">
    <location>
        <begin position="141"/>
        <end position="168"/>
    </location>
</feature>
<dbReference type="Gene3D" id="1.10.287.470">
    <property type="entry name" value="Helix hairpin bin"/>
    <property type="match status" value="1"/>
</dbReference>
<evidence type="ECO:0000259" key="9">
    <source>
        <dbReference type="Pfam" id="PF25967"/>
    </source>
</evidence>
<evidence type="ECO:0000313" key="10">
    <source>
        <dbReference type="EMBL" id="KGD59834.1"/>
    </source>
</evidence>
<dbReference type="Gene3D" id="2.40.30.170">
    <property type="match status" value="1"/>
</dbReference>
<evidence type="ECO:0000259" key="7">
    <source>
        <dbReference type="Pfam" id="PF25917"/>
    </source>
</evidence>
<dbReference type="Proteomes" id="UP000029443">
    <property type="component" value="Unassembled WGS sequence"/>
</dbReference>
<evidence type="ECO:0000256" key="2">
    <source>
        <dbReference type="ARBA" id="ARBA00009477"/>
    </source>
</evidence>
<feature type="chain" id="PRO_5047523182" evidence="5">
    <location>
        <begin position="25"/>
        <end position="398"/>
    </location>
</feature>
<sequence length="398" mass="42575">MRSGLILSLLAGALALQLAGCSDADQAGQQQQQQAPQVGFITVKAKSTTLSRELPGRTTAHQIAEVRPQVSGVIEKRLFEEGQKVEAGQPLYKIDSRTYQATVASARAELARAQATLNSNTLRVERFKTLLERRSVSQQEYDEAKAALDENKAAVAAARANLQSAQINLDYATIEAPISGRIGRSTVTAGALVTANQANALATIRQLDPIYVDLTQSSIELRRLRQAMEAGELQQVSDDEARITLILEDGSEYSKPGALQFSEYAVDESTGSVTLRALFPNPDGDLLPGMFVRGRLPEGQREDAILVPQKGITRDPTGQASAMLIADDNTVKKVNVVTERAVGSQWLIASGLQDGDRLIVDGLQKIQPGIPVSPVDTEQQAQPSQAPAAQGGDQGAAQ</sequence>
<keyword evidence="3" id="KW-0175">Coiled coil</keyword>
<accession>A0ABR4W8U1</accession>
<evidence type="ECO:0000259" key="8">
    <source>
        <dbReference type="Pfam" id="PF25944"/>
    </source>
</evidence>
<dbReference type="Pfam" id="PF25917">
    <property type="entry name" value="BSH_RND"/>
    <property type="match status" value="1"/>
</dbReference>
<gene>
    <name evidence="10" type="ORF">T9A_03112</name>
</gene>
<evidence type="ECO:0000256" key="3">
    <source>
        <dbReference type="SAM" id="Coils"/>
    </source>
</evidence>
<evidence type="ECO:0000313" key="11">
    <source>
        <dbReference type="Proteomes" id="UP000029443"/>
    </source>
</evidence>
<feature type="region of interest" description="Disordered" evidence="4">
    <location>
        <begin position="369"/>
        <end position="398"/>
    </location>
</feature>
<keyword evidence="5" id="KW-0732">Signal</keyword>
<evidence type="ECO:0000256" key="4">
    <source>
        <dbReference type="SAM" id="MobiDB-lite"/>
    </source>
</evidence>
<dbReference type="InterPro" id="IPR058627">
    <property type="entry name" value="MdtA-like_C"/>
</dbReference>
<feature type="compositionally biased region" description="Low complexity" evidence="4">
    <location>
        <begin position="379"/>
        <end position="398"/>
    </location>
</feature>
<dbReference type="InterPro" id="IPR058625">
    <property type="entry name" value="MdtA-like_BSH"/>
</dbReference>
<feature type="domain" description="Multidrug resistance protein MdtA-like beta-barrel" evidence="8">
    <location>
        <begin position="209"/>
        <end position="299"/>
    </location>
</feature>
<keyword evidence="11" id="KW-1185">Reference proteome</keyword>
<dbReference type="PANTHER" id="PTHR30158:SF3">
    <property type="entry name" value="MULTIDRUG EFFLUX PUMP SUBUNIT ACRA-RELATED"/>
    <property type="match status" value="1"/>
</dbReference>
<comment type="subcellular location">
    <subcellularLocation>
        <location evidence="1">Cell inner membrane</location>
        <topology evidence="1">Lipid-anchor</topology>
    </subcellularLocation>
</comment>
<dbReference type="InterPro" id="IPR058624">
    <property type="entry name" value="MdtA-like_HH"/>
</dbReference>
<evidence type="ECO:0000256" key="1">
    <source>
        <dbReference type="ARBA" id="ARBA00004519"/>
    </source>
</evidence>
<dbReference type="PANTHER" id="PTHR30158">
    <property type="entry name" value="ACRA/E-RELATED COMPONENT OF DRUG EFFLUX TRANSPORTER"/>
    <property type="match status" value="1"/>
</dbReference>
<dbReference type="EMBL" id="ARXU01000017">
    <property type="protein sequence ID" value="KGD59834.1"/>
    <property type="molecule type" value="Genomic_DNA"/>
</dbReference>
<dbReference type="Pfam" id="PF25967">
    <property type="entry name" value="RND-MFP_C"/>
    <property type="match status" value="1"/>
</dbReference>
<evidence type="ECO:0000256" key="5">
    <source>
        <dbReference type="SAM" id="SignalP"/>
    </source>
</evidence>
<comment type="caution">
    <text evidence="10">The sequence shown here is derived from an EMBL/GenBank/DDBJ whole genome shotgun (WGS) entry which is preliminary data.</text>
</comment>